<gene>
    <name evidence="5" type="primary">Ighv459</name>
    <name evidence="5" type="ORF">PRUFUL_R14772</name>
</gene>
<evidence type="ECO:0000256" key="3">
    <source>
        <dbReference type="ARBA" id="ARBA00043265"/>
    </source>
</evidence>
<feature type="non-terminal residue" evidence="5">
    <location>
        <position position="93"/>
    </location>
</feature>
<dbReference type="Pfam" id="PF07686">
    <property type="entry name" value="V-set"/>
    <property type="match status" value="1"/>
</dbReference>
<keyword evidence="2" id="KW-1064">Adaptive immunity</keyword>
<keyword evidence="6" id="KW-1185">Reference proteome</keyword>
<name>A0A7L2ZDH4_9PASE</name>
<organism evidence="5 6">
    <name type="scientific">Prunella fulvescens</name>
    <name type="common">Brown accentor</name>
    <dbReference type="NCBI Taxonomy" id="670355"/>
    <lineage>
        <taxon>Eukaryota</taxon>
        <taxon>Metazoa</taxon>
        <taxon>Chordata</taxon>
        <taxon>Craniata</taxon>
        <taxon>Vertebrata</taxon>
        <taxon>Euteleostomi</taxon>
        <taxon>Archelosauria</taxon>
        <taxon>Archosauria</taxon>
        <taxon>Dinosauria</taxon>
        <taxon>Saurischia</taxon>
        <taxon>Theropoda</taxon>
        <taxon>Coelurosauria</taxon>
        <taxon>Aves</taxon>
        <taxon>Neognathae</taxon>
        <taxon>Neoaves</taxon>
        <taxon>Telluraves</taxon>
        <taxon>Australaves</taxon>
        <taxon>Passeriformes</taxon>
        <taxon>Passeroidea</taxon>
        <taxon>Prunellidae</taxon>
        <taxon>Prunella</taxon>
    </lineage>
</organism>
<dbReference type="Gene3D" id="2.60.40.10">
    <property type="entry name" value="Immunoglobulins"/>
    <property type="match status" value="1"/>
</dbReference>
<comment type="caution">
    <text evidence="5">The sequence shown here is derived from an EMBL/GenBank/DDBJ whole genome shotgun (WGS) entry which is preliminary data.</text>
</comment>
<evidence type="ECO:0000256" key="1">
    <source>
        <dbReference type="ARBA" id="ARBA00022859"/>
    </source>
</evidence>
<dbReference type="PROSITE" id="PS50835">
    <property type="entry name" value="IG_LIKE"/>
    <property type="match status" value="1"/>
</dbReference>
<dbReference type="InterPro" id="IPR013106">
    <property type="entry name" value="Ig_V-set"/>
</dbReference>
<evidence type="ECO:0000313" key="6">
    <source>
        <dbReference type="Proteomes" id="UP000553798"/>
    </source>
</evidence>
<dbReference type="PANTHER" id="PTHR23266">
    <property type="entry name" value="IMMUNOGLOBULIN HEAVY CHAIN"/>
    <property type="match status" value="1"/>
</dbReference>
<dbReference type="InterPro" id="IPR007110">
    <property type="entry name" value="Ig-like_dom"/>
</dbReference>
<accession>A0A7L2ZDH4</accession>
<dbReference type="InterPro" id="IPR050199">
    <property type="entry name" value="IgHV"/>
</dbReference>
<dbReference type="EMBL" id="VZTP01004645">
    <property type="protein sequence ID" value="NXT05139.1"/>
    <property type="molecule type" value="Genomic_DNA"/>
</dbReference>
<dbReference type="InterPro" id="IPR013783">
    <property type="entry name" value="Ig-like_fold"/>
</dbReference>
<dbReference type="GO" id="GO:0019814">
    <property type="term" value="C:immunoglobulin complex"/>
    <property type="evidence" value="ECO:0007669"/>
    <property type="project" value="UniProtKB-KW"/>
</dbReference>
<evidence type="ECO:0000313" key="5">
    <source>
        <dbReference type="EMBL" id="NXT05139.1"/>
    </source>
</evidence>
<sequence length="93" mass="10758">SWSDCSSFLLSAAVTGQVALEQLPREVTVQEGRAVSLQCSMKGGDMSYYYMSWYRQGPRGSLEWIYYEDDYYGKGFQGHFKIRKESSKNRFTL</sequence>
<feature type="domain" description="Ig-like" evidence="4">
    <location>
        <begin position="16"/>
        <end position="93"/>
    </location>
</feature>
<protein>
    <submittedName>
        <fullName evidence="5">HV459 protein</fullName>
    </submittedName>
</protein>
<dbReference type="AlphaFoldDB" id="A0A7L2ZDH4"/>
<keyword evidence="1" id="KW-0391">Immunity</keyword>
<dbReference type="GO" id="GO:0002250">
    <property type="term" value="P:adaptive immune response"/>
    <property type="evidence" value="ECO:0007669"/>
    <property type="project" value="UniProtKB-KW"/>
</dbReference>
<dbReference type="GO" id="GO:0005576">
    <property type="term" value="C:extracellular region"/>
    <property type="evidence" value="ECO:0007669"/>
    <property type="project" value="UniProtKB-ARBA"/>
</dbReference>
<dbReference type="SUPFAM" id="SSF48726">
    <property type="entry name" value="Immunoglobulin"/>
    <property type="match status" value="1"/>
</dbReference>
<proteinExistence type="predicted"/>
<evidence type="ECO:0000259" key="4">
    <source>
        <dbReference type="PROSITE" id="PS50835"/>
    </source>
</evidence>
<keyword evidence="3" id="KW-1280">Immunoglobulin</keyword>
<dbReference type="InterPro" id="IPR036179">
    <property type="entry name" value="Ig-like_dom_sf"/>
</dbReference>
<dbReference type="Proteomes" id="UP000553798">
    <property type="component" value="Unassembled WGS sequence"/>
</dbReference>
<reference evidence="5 6" key="1">
    <citation type="submission" date="2019-09" db="EMBL/GenBank/DDBJ databases">
        <title>Bird 10,000 Genomes (B10K) Project - Family phase.</title>
        <authorList>
            <person name="Zhang G."/>
        </authorList>
    </citation>
    <scope>NUCLEOTIDE SEQUENCE [LARGE SCALE GENOMIC DNA]</scope>
    <source>
        <strain evidence="5">B10K-DU-012-46</strain>
    </source>
</reference>
<feature type="non-terminal residue" evidence="5">
    <location>
        <position position="1"/>
    </location>
</feature>
<evidence type="ECO:0000256" key="2">
    <source>
        <dbReference type="ARBA" id="ARBA00023130"/>
    </source>
</evidence>